<dbReference type="AlphaFoldDB" id="A0A8X6JDN4"/>
<sequence length="93" mass="10954">MRNGRMLEFRFAEFKVNVVSETNWYSLVMIQRHFLRDGRNWRRIARIGSLSTGSVERQCGQGLPRATTASENYFVSLSARRNREATTTDFDFW</sequence>
<dbReference type="EMBL" id="BMAO01025455">
    <property type="protein sequence ID" value="GFR02751.1"/>
    <property type="molecule type" value="Genomic_DNA"/>
</dbReference>
<keyword evidence="2" id="KW-1185">Reference proteome</keyword>
<dbReference type="Proteomes" id="UP000887116">
    <property type="component" value="Unassembled WGS sequence"/>
</dbReference>
<name>A0A8X6JDN4_TRICU</name>
<organism evidence="1 2">
    <name type="scientific">Trichonephila clavata</name>
    <name type="common">Joro spider</name>
    <name type="synonym">Nephila clavata</name>
    <dbReference type="NCBI Taxonomy" id="2740835"/>
    <lineage>
        <taxon>Eukaryota</taxon>
        <taxon>Metazoa</taxon>
        <taxon>Ecdysozoa</taxon>
        <taxon>Arthropoda</taxon>
        <taxon>Chelicerata</taxon>
        <taxon>Arachnida</taxon>
        <taxon>Araneae</taxon>
        <taxon>Araneomorphae</taxon>
        <taxon>Entelegynae</taxon>
        <taxon>Araneoidea</taxon>
        <taxon>Nephilidae</taxon>
        <taxon>Trichonephila</taxon>
    </lineage>
</organism>
<evidence type="ECO:0000313" key="2">
    <source>
        <dbReference type="Proteomes" id="UP000887116"/>
    </source>
</evidence>
<proteinExistence type="predicted"/>
<protein>
    <submittedName>
        <fullName evidence="1">Uncharacterized protein</fullName>
    </submittedName>
</protein>
<gene>
    <name evidence="1" type="ORF">TNCT_537941</name>
</gene>
<reference evidence="1" key="1">
    <citation type="submission" date="2020-07" db="EMBL/GenBank/DDBJ databases">
        <title>Multicomponent nature underlies the extraordinary mechanical properties of spider dragline silk.</title>
        <authorList>
            <person name="Kono N."/>
            <person name="Nakamura H."/>
            <person name="Mori M."/>
            <person name="Yoshida Y."/>
            <person name="Ohtoshi R."/>
            <person name="Malay A.D."/>
            <person name="Moran D.A.P."/>
            <person name="Tomita M."/>
            <person name="Numata K."/>
            <person name="Arakawa K."/>
        </authorList>
    </citation>
    <scope>NUCLEOTIDE SEQUENCE</scope>
</reference>
<comment type="caution">
    <text evidence="1">The sequence shown here is derived from an EMBL/GenBank/DDBJ whole genome shotgun (WGS) entry which is preliminary data.</text>
</comment>
<accession>A0A8X6JDN4</accession>
<evidence type="ECO:0000313" key="1">
    <source>
        <dbReference type="EMBL" id="GFR02751.1"/>
    </source>
</evidence>
<dbReference type="OrthoDB" id="6755115at2759"/>